<keyword evidence="2" id="KW-1185">Reference proteome</keyword>
<evidence type="ECO:0000313" key="2">
    <source>
        <dbReference type="Proteomes" id="UP000648257"/>
    </source>
</evidence>
<dbReference type="EMBL" id="JACOFW010000003">
    <property type="protein sequence ID" value="MBC3806441.1"/>
    <property type="molecule type" value="Genomic_DNA"/>
</dbReference>
<gene>
    <name evidence="1" type="ORF">H8K52_03640</name>
</gene>
<dbReference type="RefSeq" id="WP_186921517.1">
    <property type="nucleotide sequence ID" value="NZ_JACOFW010000003.1"/>
</dbReference>
<accession>A0ABR6X0X2</accession>
<reference evidence="1 2" key="1">
    <citation type="submission" date="2020-08" db="EMBL/GenBank/DDBJ databases">
        <title>Novel species isolated from subtropical streams in China.</title>
        <authorList>
            <person name="Lu H."/>
        </authorList>
    </citation>
    <scope>NUCLEOTIDE SEQUENCE [LARGE SCALE GENOMIC DNA]</scope>
    <source>
        <strain evidence="1 2">KACC 16656</strain>
    </source>
</reference>
<sequence length="177" mass="19605">MKYRSPEYRNASSSTKSLALKCLLGVTVYGMIVANISANANAENVILQAPMLSYPLASIIKATPRATIVGQDKVDLRQLIISRTHYQDSEINLEIGLHQISLNIVNSRSNELSRKLRAQDATSIALILEHAIKSDHQFSDVTAIHVSYVKVNGDKTKLIQAFDFYQTTAGAFIRNRS</sequence>
<name>A0ABR6X0X2_9BURK</name>
<comment type="caution">
    <text evidence="1">The sequence shown here is derived from an EMBL/GenBank/DDBJ whole genome shotgun (WGS) entry which is preliminary data.</text>
</comment>
<evidence type="ECO:0000313" key="1">
    <source>
        <dbReference type="EMBL" id="MBC3806441.1"/>
    </source>
</evidence>
<organism evidence="1 2">
    <name type="scientific">Undibacterium seohonense</name>
    <dbReference type="NCBI Taxonomy" id="1344950"/>
    <lineage>
        <taxon>Bacteria</taxon>
        <taxon>Pseudomonadati</taxon>
        <taxon>Pseudomonadota</taxon>
        <taxon>Betaproteobacteria</taxon>
        <taxon>Burkholderiales</taxon>
        <taxon>Oxalobacteraceae</taxon>
        <taxon>Undibacterium</taxon>
    </lineage>
</organism>
<protein>
    <submittedName>
        <fullName evidence="1">Uncharacterized protein</fullName>
    </submittedName>
</protein>
<dbReference type="Proteomes" id="UP000648257">
    <property type="component" value="Unassembled WGS sequence"/>
</dbReference>
<proteinExistence type="predicted"/>